<dbReference type="AlphaFoldDB" id="A0A4D4L515"/>
<dbReference type="AntiFam" id="ANF00248">
    <property type="entry name" value="Shadow ORF (opposite ppsD)"/>
</dbReference>
<evidence type="ECO:0000256" key="1">
    <source>
        <dbReference type="SAM" id="MobiDB-lite"/>
    </source>
</evidence>
<sequence>MRAVDRGDADPVLAPGEQRQHLVLRGPHRDHRATLGKLPHQPPTGGDQGGGVLQGEHTRHMGGRELADGVSGEQFGAQPPGLEEAVERDLDGEQGGLGVVGAVQEGGLGAALLGEEHVEEREFQLLLEVPAGVVEGFGEDGVGGVELAAHAEALAALSGEEQGELSGDGCAAHDGRPVAPVGEGTQGGAEAVAVTGEEHGALLEGGAGGGQGVADVGEGEAGVGLQQRVQPLGLALEGVGGLRGQRPGQHGGFRGTLAVGLLGLAALLLAVGRGLLDDGVRVGAAHAERRDARAARAVALRPGPRLGQQLDVTGGPVDMRGRLVHVQRPRQHPVAHRHDHLDDAADTGRGLGVADVGLERAEPQRAVRLAVPAVGGEQRLGLDGVAQCRTGAVGLDRVDLAGRQSGVGEGLADDALLGGAAGGGEAVAGAVLVDGGGADDGEDPVTVSAGVREPFDEQHADALAPRGAVGRGGERLAAAVGREPALAAEGDERAGVGHDRGATGERHGALARAQRLHGQVERHQGGGAGGVDGDGGAFEAEGVGDAAGGDAGGVAGDQIALEALLGLVQPGSVVLGLGADEHTGPAAPEERGVDTGAFEDLPGGLQQQPLLRIHRQRLARGDSEERRVELIGVVQESAFAGIAAARPVGVGVVKPGEIPAPTHREFGDDVLSARDDFPQFFGGSDLAGEPAAHSDNGDGLVGGDRAHSGVGRNGVGVAVPAEQFGPHMAGEVGGGGVVEGEGDRQPQPGGGGQPGVQIDRGEGVEAQVEEGTLGVEDVRRLVLEGLFDDLADPGGEGFGALGLGERGEPVAPWGRPFGARAPLFGVLGREIHGLTHHRAPHYPRRHNTKTVRQLYTGQGDQKPLQTPYGPLSSLWGPVSEGHGAMAIVNSPECMRIPVATRISSK</sequence>
<name>A0A4D4L515_STRVO</name>
<reference evidence="2 3" key="1">
    <citation type="journal article" date="2020" name="Int. J. Syst. Evol. Microbiol.">
        <title>Reclassification of Streptomyces castelarensis and Streptomyces sporoclivatus as later heterotypic synonyms of Streptomyces antimycoticus.</title>
        <authorList>
            <person name="Komaki H."/>
            <person name="Tamura T."/>
        </authorList>
    </citation>
    <scope>NUCLEOTIDE SEQUENCE [LARGE SCALE GENOMIC DNA]</scope>
    <source>
        <strain evidence="2 3">NBRC 13459</strain>
    </source>
</reference>
<evidence type="ECO:0000313" key="2">
    <source>
        <dbReference type="EMBL" id="GDY53757.1"/>
    </source>
</evidence>
<feature type="region of interest" description="Disordered" evidence="1">
    <location>
        <begin position="1"/>
        <end position="53"/>
    </location>
</feature>
<protein>
    <submittedName>
        <fullName evidence="2">Uncharacterized protein</fullName>
    </submittedName>
</protein>
<accession>A0A4D4L515</accession>
<feature type="region of interest" description="Disordered" evidence="1">
    <location>
        <begin position="735"/>
        <end position="758"/>
    </location>
</feature>
<evidence type="ECO:0000313" key="3">
    <source>
        <dbReference type="Proteomes" id="UP000301309"/>
    </source>
</evidence>
<gene>
    <name evidence="2" type="ORF">SVIO_043800</name>
</gene>
<comment type="caution">
    <text evidence="2">The sequence shown here is derived from an EMBL/GenBank/DDBJ whole genome shotgun (WGS) entry which is preliminary data.</text>
</comment>
<dbReference type="Proteomes" id="UP000301309">
    <property type="component" value="Unassembled WGS sequence"/>
</dbReference>
<keyword evidence="3" id="KW-1185">Reference proteome</keyword>
<feature type="region of interest" description="Disordered" evidence="1">
    <location>
        <begin position="684"/>
        <end position="705"/>
    </location>
</feature>
<dbReference type="EMBL" id="BJHW01000001">
    <property type="protein sequence ID" value="GDY53757.1"/>
    <property type="molecule type" value="Genomic_DNA"/>
</dbReference>
<organism evidence="2 3">
    <name type="scientific">Streptomyces violaceusniger</name>
    <dbReference type="NCBI Taxonomy" id="68280"/>
    <lineage>
        <taxon>Bacteria</taxon>
        <taxon>Bacillati</taxon>
        <taxon>Actinomycetota</taxon>
        <taxon>Actinomycetes</taxon>
        <taxon>Kitasatosporales</taxon>
        <taxon>Streptomycetaceae</taxon>
        <taxon>Streptomyces</taxon>
        <taxon>Streptomyces violaceusniger group</taxon>
    </lineage>
</organism>
<dbReference type="AntiFam" id="ANF00171">
    <property type="entry name" value="Shadow ORF (opposite pikAII)"/>
</dbReference>
<proteinExistence type="predicted"/>